<feature type="region of interest" description="Disordered" evidence="1">
    <location>
        <begin position="68"/>
        <end position="112"/>
    </location>
</feature>
<organism evidence="2 3">
    <name type="scientific">Kolteria novifilia</name>
    <dbReference type="NCBI Taxonomy" id="2527975"/>
    <lineage>
        <taxon>Bacteria</taxon>
        <taxon>Pseudomonadati</taxon>
        <taxon>Planctomycetota</taxon>
        <taxon>Planctomycetia</taxon>
        <taxon>Kolteriales</taxon>
        <taxon>Kolteriaceae</taxon>
        <taxon>Kolteria</taxon>
    </lineage>
</organism>
<keyword evidence="3" id="KW-1185">Reference proteome</keyword>
<feature type="compositionally biased region" description="Basic and acidic residues" evidence="1">
    <location>
        <begin position="137"/>
        <end position="157"/>
    </location>
</feature>
<evidence type="ECO:0000313" key="2">
    <source>
        <dbReference type="EMBL" id="QDU61567.1"/>
    </source>
</evidence>
<feature type="compositionally biased region" description="Low complexity" evidence="1">
    <location>
        <begin position="158"/>
        <end position="170"/>
    </location>
</feature>
<evidence type="ECO:0000313" key="3">
    <source>
        <dbReference type="Proteomes" id="UP000317093"/>
    </source>
</evidence>
<proteinExistence type="predicted"/>
<sequence>MSRIGPFGDACQSLGMMDDREELRRRIETLEKLVAEWMTRNRELTEHNCELTERNRELTERNRELEAELARRGKRYRPKANTPKRPQNKPDRRRKEFRRHGGTTRPDPPDTENAIVHEVELDSCPLCGGELEATGECDERFVTDIPEPKPETRRCRESWSPTSTPPTTGSRRQNNAA</sequence>
<gene>
    <name evidence="2" type="ORF">Pan216_24280</name>
</gene>
<dbReference type="KEGG" id="knv:Pan216_24280"/>
<reference evidence="2 3" key="1">
    <citation type="submission" date="2019-02" db="EMBL/GenBank/DDBJ databases">
        <title>Deep-cultivation of Planctomycetes and their phenomic and genomic characterization uncovers novel biology.</title>
        <authorList>
            <person name="Wiegand S."/>
            <person name="Jogler M."/>
            <person name="Boedeker C."/>
            <person name="Pinto D."/>
            <person name="Vollmers J."/>
            <person name="Rivas-Marin E."/>
            <person name="Kohn T."/>
            <person name="Peeters S.H."/>
            <person name="Heuer A."/>
            <person name="Rast P."/>
            <person name="Oberbeckmann S."/>
            <person name="Bunk B."/>
            <person name="Jeske O."/>
            <person name="Meyerdierks A."/>
            <person name="Storesund J.E."/>
            <person name="Kallscheuer N."/>
            <person name="Luecker S."/>
            <person name="Lage O.M."/>
            <person name="Pohl T."/>
            <person name="Merkel B.J."/>
            <person name="Hornburger P."/>
            <person name="Mueller R.-W."/>
            <person name="Bruemmer F."/>
            <person name="Labrenz M."/>
            <person name="Spormann A.M."/>
            <person name="Op den Camp H."/>
            <person name="Overmann J."/>
            <person name="Amann R."/>
            <person name="Jetten M.S.M."/>
            <person name="Mascher T."/>
            <person name="Medema M.H."/>
            <person name="Devos D.P."/>
            <person name="Kaster A.-K."/>
            <person name="Ovreas L."/>
            <person name="Rohde M."/>
            <person name="Galperin M.Y."/>
            <person name="Jogler C."/>
        </authorList>
    </citation>
    <scope>NUCLEOTIDE SEQUENCE [LARGE SCALE GENOMIC DNA]</scope>
    <source>
        <strain evidence="2 3">Pan216</strain>
    </source>
</reference>
<feature type="region of interest" description="Disordered" evidence="1">
    <location>
        <begin position="135"/>
        <end position="177"/>
    </location>
</feature>
<accession>A0A518B3L7</accession>
<dbReference type="EMBL" id="CP036279">
    <property type="protein sequence ID" value="QDU61567.1"/>
    <property type="molecule type" value="Genomic_DNA"/>
</dbReference>
<dbReference type="AlphaFoldDB" id="A0A518B3L7"/>
<name>A0A518B3L7_9BACT</name>
<dbReference type="Proteomes" id="UP000317093">
    <property type="component" value="Chromosome"/>
</dbReference>
<evidence type="ECO:0000256" key="1">
    <source>
        <dbReference type="SAM" id="MobiDB-lite"/>
    </source>
</evidence>
<protein>
    <submittedName>
        <fullName evidence="2">Uncharacterized protein</fullName>
    </submittedName>
</protein>